<accession>A0A173XPC4</accession>
<dbReference type="SUPFAM" id="SSF53067">
    <property type="entry name" value="Actin-like ATPase domain"/>
    <property type="match status" value="2"/>
</dbReference>
<gene>
    <name evidence="2" type="ORF">ERS852450_00160</name>
</gene>
<evidence type="ECO:0000313" key="3">
    <source>
        <dbReference type="Proteomes" id="UP000095679"/>
    </source>
</evidence>
<dbReference type="InterPro" id="IPR043129">
    <property type="entry name" value="ATPase_NBD"/>
</dbReference>
<evidence type="ECO:0000313" key="2">
    <source>
        <dbReference type="EMBL" id="CUN52435.1"/>
    </source>
</evidence>
<dbReference type="Proteomes" id="UP000095679">
    <property type="component" value="Unassembled WGS sequence"/>
</dbReference>
<dbReference type="InterPro" id="IPR040607">
    <property type="entry name" value="ALP_N"/>
</dbReference>
<organism evidence="2 3">
    <name type="scientific">Anaerobutyricum hallii</name>
    <dbReference type="NCBI Taxonomy" id="39488"/>
    <lineage>
        <taxon>Bacteria</taxon>
        <taxon>Bacillati</taxon>
        <taxon>Bacillota</taxon>
        <taxon>Clostridia</taxon>
        <taxon>Lachnospirales</taxon>
        <taxon>Lachnospiraceae</taxon>
        <taxon>Anaerobutyricum</taxon>
    </lineage>
</organism>
<dbReference type="Gene3D" id="3.30.420.40">
    <property type="match status" value="2"/>
</dbReference>
<name>A0A173XPC4_9FIRM</name>
<dbReference type="RefSeq" id="WP_055297844.1">
    <property type="nucleotide sequence ID" value="NZ_BLYK01000002.1"/>
</dbReference>
<evidence type="ECO:0000259" key="1">
    <source>
        <dbReference type="Pfam" id="PF17989"/>
    </source>
</evidence>
<reference evidence="2 3" key="1">
    <citation type="submission" date="2015-09" db="EMBL/GenBank/DDBJ databases">
        <authorList>
            <consortium name="Pathogen Informatics"/>
        </authorList>
    </citation>
    <scope>NUCLEOTIDE SEQUENCE [LARGE SCALE GENOMIC DNA]</scope>
    <source>
        <strain evidence="2 3">2789STDY5834835</strain>
    </source>
</reference>
<dbReference type="EMBL" id="CYZL01000001">
    <property type="protein sequence ID" value="CUN52435.1"/>
    <property type="molecule type" value="Genomic_DNA"/>
</dbReference>
<protein>
    <submittedName>
        <fullName evidence="2">Plasmid segregation protein ParM</fullName>
    </submittedName>
</protein>
<feature type="domain" description="Actin-like protein N-terminal" evidence="1">
    <location>
        <begin position="29"/>
        <end position="192"/>
    </location>
</feature>
<dbReference type="Pfam" id="PF17989">
    <property type="entry name" value="ALP_N"/>
    <property type="match status" value="1"/>
</dbReference>
<sequence length="384" mass="43697">MVPTNLYRTRHEFFNIPMQLPKAPKFIVGLDAGYSGMKVWYERGYFCFPSFVKELTDESLNLFDEKDILYRDNDTGKTYMLGYTAQEMVESGDTNETDSETYDRKRYWNPKFQILCKAAIGLAIMSREKEDKRPIFLETGLPASYLKADSSAMKESLTKPFNFSLKKGNKPWVNINLQITSENIHLMAQPAGALYSALIGKDAKYSADTKKLLFGKTLVADFGGGTADFYGIKNRRIVCCESLLNIGSGEILKRVSKLIMDEYGEDIRSQALQHNLETGYIICLNEETMEQESKPIGELVKQASHEVFLEAMMRSRSITNTFRDYETLIVAGGTGEAWFEDIQQYLAGMKTLQILPSNINATDVPFLYSVARGYYQFRYMSMAK</sequence>
<proteinExistence type="predicted"/>
<dbReference type="AlphaFoldDB" id="A0A173XPC4"/>